<feature type="region of interest" description="Disordered" evidence="3">
    <location>
        <begin position="192"/>
        <end position="224"/>
    </location>
</feature>
<name>A0A1I7YYU5_9BILA</name>
<feature type="compositionally biased region" description="Polar residues" evidence="3">
    <location>
        <begin position="195"/>
        <end position="213"/>
    </location>
</feature>
<proteinExistence type="predicted"/>
<accession>A0A1I7YYU5</accession>
<dbReference type="CDD" id="cd00174">
    <property type="entry name" value="SH3"/>
    <property type="match status" value="1"/>
</dbReference>
<protein>
    <submittedName>
        <fullName evidence="6">SH3 domain-containing protein</fullName>
    </submittedName>
</protein>
<sequence>MRNSENVGVYIPPPDYDTIRFATPQRRPVRSHHYVPPAYQRQPMSHHSYADEEKYELSNDDDYRRRMQMIQSMGVPVLPSLMMQRPSFEPRADGHSNKAFLHHVHNHRKYDTLHSLRSCNQCPLCESIKHDVVAQEMLENMDRELDEYASEESASQNYEITSKQIQNQHSSPIITGSVFRPPTLDELREDEEYTAHNSSHSGSLTKSSVAPSTSEKRGDSLHSHEGSFIARAKKDWLADRSTDLSVTIGQLLTVVEVRSDWWLCVNEAGERGWLPDKVLYRMGSSSRH</sequence>
<evidence type="ECO:0000259" key="4">
    <source>
        <dbReference type="PROSITE" id="PS50002"/>
    </source>
</evidence>
<evidence type="ECO:0000256" key="2">
    <source>
        <dbReference type="PROSITE-ProRule" id="PRU00192"/>
    </source>
</evidence>
<dbReference type="Proteomes" id="UP000095287">
    <property type="component" value="Unplaced"/>
</dbReference>
<evidence type="ECO:0000256" key="3">
    <source>
        <dbReference type="SAM" id="MobiDB-lite"/>
    </source>
</evidence>
<keyword evidence="1 2" id="KW-0728">SH3 domain</keyword>
<feature type="compositionally biased region" description="Basic and acidic residues" evidence="3">
    <location>
        <begin position="214"/>
        <end position="224"/>
    </location>
</feature>
<evidence type="ECO:0000313" key="6">
    <source>
        <dbReference type="WBParaSite" id="L893_g21092.t1"/>
    </source>
</evidence>
<dbReference type="InterPro" id="IPR001452">
    <property type="entry name" value="SH3_domain"/>
</dbReference>
<dbReference type="WBParaSite" id="L893_g21092.t1">
    <property type="protein sequence ID" value="L893_g21092.t1"/>
    <property type="gene ID" value="L893_g21092"/>
</dbReference>
<organism evidence="5 6">
    <name type="scientific">Steinernema glaseri</name>
    <dbReference type="NCBI Taxonomy" id="37863"/>
    <lineage>
        <taxon>Eukaryota</taxon>
        <taxon>Metazoa</taxon>
        <taxon>Ecdysozoa</taxon>
        <taxon>Nematoda</taxon>
        <taxon>Chromadorea</taxon>
        <taxon>Rhabditida</taxon>
        <taxon>Tylenchina</taxon>
        <taxon>Panagrolaimomorpha</taxon>
        <taxon>Strongyloidoidea</taxon>
        <taxon>Steinernematidae</taxon>
        <taxon>Steinernema</taxon>
    </lineage>
</organism>
<evidence type="ECO:0000313" key="5">
    <source>
        <dbReference type="Proteomes" id="UP000095287"/>
    </source>
</evidence>
<dbReference type="SMART" id="SM00326">
    <property type="entry name" value="SH3"/>
    <property type="match status" value="1"/>
</dbReference>
<dbReference type="SUPFAM" id="SSF50044">
    <property type="entry name" value="SH3-domain"/>
    <property type="match status" value="1"/>
</dbReference>
<dbReference type="Gene3D" id="2.30.30.40">
    <property type="entry name" value="SH3 Domains"/>
    <property type="match status" value="1"/>
</dbReference>
<evidence type="ECO:0000256" key="1">
    <source>
        <dbReference type="ARBA" id="ARBA00022443"/>
    </source>
</evidence>
<dbReference type="InterPro" id="IPR036028">
    <property type="entry name" value="SH3-like_dom_sf"/>
</dbReference>
<dbReference type="PROSITE" id="PS50002">
    <property type="entry name" value="SH3"/>
    <property type="match status" value="1"/>
</dbReference>
<dbReference type="AlphaFoldDB" id="A0A1I7YYU5"/>
<keyword evidence="5" id="KW-1185">Reference proteome</keyword>
<dbReference type="Pfam" id="PF07653">
    <property type="entry name" value="SH3_2"/>
    <property type="match status" value="1"/>
</dbReference>
<reference evidence="6" key="1">
    <citation type="submission" date="2016-11" db="UniProtKB">
        <authorList>
            <consortium name="WormBaseParasite"/>
        </authorList>
    </citation>
    <scope>IDENTIFICATION</scope>
</reference>
<feature type="domain" description="SH3" evidence="4">
    <location>
        <begin position="225"/>
        <end position="284"/>
    </location>
</feature>